<dbReference type="GO" id="GO:0006508">
    <property type="term" value="P:proteolysis"/>
    <property type="evidence" value="ECO:0007669"/>
    <property type="project" value="InterPro"/>
</dbReference>
<protein>
    <recommendedName>
        <fullName evidence="3">PiggyBac transposable element-derived protein domain-containing protein</fullName>
    </recommendedName>
</protein>
<feature type="domain" description="PiggyBac transposable element-derived protein" evidence="3">
    <location>
        <begin position="356"/>
        <end position="730"/>
    </location>
</feature>
<comment type="caution">
    <text evidence="4">The sequence shown here is derived from an EMBL/GenBank/DDBJ whole genome shotgun (WGS) entry which is preliminary data.</text>
</comment>
<sequence length="859" mass="98580">MAEARPILSDVGLIPFFDVGNDINSLGQRWTRWLRSFNLYATGKGVVEAQQKKALLLHSAGMEVQDVYYTLVERDPDEAICDQVIDKCSSKRLRRKLLERHNVTLQQLRETAQAMEAAEKQATSIEQPIESVNKVSTYANDTCSEPDYENEDDDYAFTVHGNQGKVSKFTVNVGGIDVPVVIDSGATVNIIDRTLWEHLKKNKIKCESKTSSKNLYAYGSNKPLTIAGSFNTNVCVNDRCVSADFFVIEEDGQALLGHKTSIELGVLKIETNVNTVTDNVVKTNYTSKFPKVFSDTCSSQSSQSISDPLERHIYWKDDNTEDNGNVDLRTTPFKPTRQPGFQTTNFTRRQLQHLKTPLHFLNLFMTVEFLTTLCIATNHQANYLINTGKYSSYTDNGVWEAVTTDELLRFFGIIIYMSVVKLSALEKYWSTNVLYDHCPVNDVMTKKRFQAILCFIQVTSPGDIDKDDKLTRIRYLLEHVKQKSKEFFHPHREISADERMVASKHKFSGIRQFIKEKPIRFGIKLWVLACSITGYTFDFYVYLGKKRTEILDKKKGLAYSVVMSLCRSIQGQGYKLFVDSFYTTQHLAEDLLRDKIYIIGAVRSNSSAMPSVFKQSKDWEKVVGRGDFRWHRNGSFVYVQWKDCKCVTLISPLHKGSDVTTCYRTIQSRKTWKKSITKQPLITSDYNAYMGGVDKSNQYLNKYTSYIRTQNHWWKVLFFHCLDIMIVNAYILFTDFVSKSPELFGDSEFSSSLGQLEFRENLAISLMKVKSFNCKPEPMLHLPLFLSKRAECLYCNAEAHMNKKKLPSRKVMSYCSVCKVPLCCSVGRNCFYVWHSDTTVKEYVSTNERLKKRKIEDIS</sequence>
<name>A0A8S3S0P2_MYTED</name>
<keyword evidence="1" id="KW-0175">Coiled coil</keyword>
<evidence type="ECO:0000313" key="5">
    <source>
        <dbReference type="Proteomes" id="UP000683360"/>
    </source>
</evidence>
<dbReference type="Proteomes" id="UP000683360">
    <property type="component" value="Unassembled WGS sequence"/>
</dbReference>
<organism evidence="4 5">
    <name type="scientific">Mytilus edulis</name>
    <name type="common">Blue mussel</name>
    <dbReference type="NCBI Taxonomy" id="6550"/>
    <lineage>
        <taxon>Eukaryota</taxon>
        <taxon>Metazoa</taxon>
        <taxon>Spiralia</taxon>
        <taxon>Lophotrochozoa</taxon>
        <taxon>Mollusca</taxon>
        <taxon>Bivalvia</taxon>
        <taxon>Autobranchia</taxon>
        <taxon>Pteriomorphia</taxon>
        <taxon>Mytilida</taxon>
        <taxon>Mytiloidea</taxon>
        <taxon>Mytilidae</taxon>
        <taxon>Mytilinae</taxon>
        <taxon>Mytilus</taxon>
    </lineage>
</organism>
<dbReference type="Pfam" id="PF13843">
    <property type="entry name" value="DDE_Tnp_1_7"/>
    <property type="match status" value="1"/>
</dbReference>
<accession>A0A8S3S0P2</accession>
<feature type="coiled-coil region" evidence="1">
    <location>
        <begin position="98"/>
        <end position="125"/>
    </location>
</feature>
<dbReference type="PANTHER" id="PTHR46599">
    <property type="entry name" value="PIGGYBAC TRANSPOSABLE ELEMENT-DERIVED PROTEIN 4"/>
    <property type="match status" value="1"/>
</dbReference>
<evidence type="ECO:0000313" key="4">
    <source>
        <dbReference type="EMBL" id="CAG2214629.1"/>
    </source>
</evidence>
<feature type="transmembrane region" description="Helical" evidence="2">
    <location>
        <begin position="525"/>
        <end position="543"/>
    </location>
</feature>
<keyword evidence="5" id="KW-1185">Reference proteome</keyword>
<evidence type="ECO:0000256" key="2">
    <source>
        <dbReference type="SAM" id="Phobius"/>
    </source>
</evidence>
<dbReference type="SUPFAM" id="SSF50630">
    <property type="entry name" value="Acid proteases"/>
    <property type="match status" value="1"/>
</dbReference>
<dbReference type="AlphaFoldDB" id="A0A8S3S0P2"/>
<keyword evidence="2" id="KW-0472">Membrane</keyword>
<keyword evidence="2" id="KW-1133">Transmembrane helix</keyword>
<evidence type="ECO:0000259" key="3">
    <source>
        <dbReference type="Pfam" id="PF13843"/>
    </source>
</evidence>
<dbReference type="InterPro" id="IPR029526">
    <property type="entry name" value="PGBD"/>
</dbReference>
<dbReference type="InterPro" id="IPR021109">
    <property type="entry name" value="Peptidase_aspartic_dom_sf"/>
</dbReference>
<reference evidence="4" key="1">
    <citation type="submission" date="2021-03" db="EMBL/GenBank/DDBJ databases">
        <authorList>
            <person name="Bekaert M."/>
        </authorList>
    </citation>
    <scope>NUCLEOTIDE SEQUENCE</scope>
</reference>
<keyword evidence="2" id="KW-0812">Transmembrane</keyword>
<evidence type="ECO:0000256" key="1">
    <source>
        <dbReference type="SAM" id="Coils"/>
    </source>
</evidence>
<proteinExistence type="predicted"/>
<dbReference type="GO" id="GO:0004190">
    <property type="term" value="F:aspartic-type endopeptidase activity"/>
    <property type="evidence" value="ECO:0007669"/>
    <property type="project" value="InterPro"/>
</dbReference>
<dbReference type="CDD" id="cd00303">
    <property type="entry name" value="retropepsin_like"/>
    <property type="match status" value="1"/>
</dbReference>
<dbReference type="PROSITE" id="PS00141">
    <property type="entry name" value="ASP_PROTEASE"/>
    <property type="match status" value="1"/>
</dbReference>
<dbReference type="OrthoDB" id="128757at2759"/>
<dbReference type="PANTHER" id="PTHR46599:SF3">
    <property type="entry name" value="PIGGYBAC TRANSPOSABLE ELEMENT-DERIVED PROTEIN 4"/>
    <property type="match status" value="1"/>
</dbReference>
<gene>
    <name evidence="4" type="ORF">MEDL_28455</name>
</gene>
<dbReference type="EMBL" id="CAJPWZ010001417">
    <property type="protein sequence ID" value="CAG2214629.1"/>
    <property type="molecule type" value="Genomic_DNA"/>
</dbReference>
<dbReference type="Gene3D" id="2.40.70.10">
    <property type="entry name" value="Acid Proteases"/>
    <property type="match status" value="1"/>
</dbReference>
<dbReference type="InterPro" id="IPR001969">
    <property type="entry name" value="Aspartic_peptidase_AS"/>
</dbReference>
<feature type="transmembrane region" description="Helical" evidence="2">
    <location>
        <begin position="712"/>
        <end position="733"/>
    </location>
</feature>